<dbReference type="GO" id="GO:0005886">
    <property type="term" value="C:plasma membrane"/>
    <property type="evidence" value="ECO:0007669"/>
    <property type="project" value="UniProtKB-SubCell"/>
</dbReference>
<evidence type="ECO:0000313" key="7">
    <source>
        <dbReference type="EMBL" id="EHI59137.1"/>
    </source>
</evidence>
<proteinExistence type="predicted"/>
<gene>
    <name evidence="7" type="ORF">HMPREF9473_02844</name>
</gene>
<feature type="transmembrane region" description="Helical" evidence="6">
    <location>
        <begin position="20"/>
        <end position="44"/>
    </location>
</feature>
<dbReference type="PATRIC" id="fig|742737.3.peg.2848"/>
<evidence type="ECO:0000256" key="1">
    <source>
        <dbReference type="ARBA" id="ARBA00004651"/>
    </source>
</evidence>
<accession>G5IH66</accession>
<dbReference type="OrthoDB" id="45037at2"/>
<sequence length="357" mass="37578">MAQQAKVQKAGQHKFEELALNFLISAIALVLAIVTGGIIIALFGNNPFQAYGALVKGAFGTPMAFTQSLTKSVPLLLTGLAVALAYKCTVFNIGAEGQLLVGAITAGIVGHALHLPAILNIPIVLAASMLAGMVWAFFPAVLKQKADVNVVISTIMFNYVGQYLVQYLILGPFKEEGAASATKAIAETARLPKLLPSPFVLNLGIVIALAAAVLVYILLNRTSLGYEMCAVGLNKNAAYTNGINVERNMFLALLMSGALAGLAGGIEVTGTMGKVINGFSANYGFSGIPVALMARNNPFAIIITAFLMGSMRSGSLMMQSSVGVSKNMVDIIQGLVIVFLCAENVIRYYIKKRRGGK</sequence>
<evidence type="ECO:0000256" key="2">
    <source>
        <dbReference type="ARBA" id="ARBA00022475"/>
    </source>
</evidence>
<evidence type="ECO:0008006" key="9">
    <source>
        <dbReference type="Google" id="ProtNLM"/>
    </source>
</evidence>
<comment type="caution">
    <text evidence="7">The sequence shown here is derived from an EMBL/GenBank/DDBJ whole genome shotgun (WGS) entry which is preliminary data.</text>
</comment>
<dbReference type="PANTHER" id="PTHR47089">
    <property type="entry name" value="ABC TRANSPORTER, PERMEASE PROTEIN"/>
    <property type="match status" value="1"/>
</dbReference>
<dbReference type="Proteomes" id="UP000005384">
    <property type="component" value="Unassembled WGS sequence"/>
</dbReference>
<keyword evidence="5 6" id="KW-0472">Membrane</keyword>
<keyword evidence="8" id="KW-1185">Reference proteome</keyword>
<keyword evidence="3 6" id="KW-0812">Transmembrane</keyword>
<evidence type="ECO:0000256" key="5">
    <source>
        <dbReference type="ARBA" id="ARBA00023136"/>
    </source>
</evidence>
<dbReference type="PANTHER" id="PTHR47089:SF1">
    <property type="entry name" value="GUANOSINE ABC TRANSPORTER PERMEASE PROTEIN NUPP"/>
    <property type="match status" value="1"/>
</dbReference>
<feature type="transmembrane region" description="Helical" evidence="6">
    <location>
        <begin position="93"/>
        <end position="113"/>
    </location>
</feature>
<dbReference type="EMBL" id="ADLN01000075">
    <property type="protein sequence ID" value="EHI59137.1"/>
    <property type="molecule type" value="Genomic_DNA"/>
</dbReference>
<evidence type="ECO:0000256" key="3">
    <source>
        <dbReference type="ARBA" id="ARBA00022692"/>
    </source>
</evidence>
<organism evidence="7 8">
    <name type="scientific">Hungatella hathewayi WAL-18680</name>
    <dbReference type="NCBI Taxonomy" id="742737"/>
    <lineage>
        <taxon>Bacteria</taxon>
        <taxon>Bacillati</taxon>
        <taxon>Bacillota</taxon>
        <taxon>Clostridia</taxon>
        <taxon>Lachnospirales</taxon>
        <taxon>Lachnospiraceae</taxon>
        <taxon>Hungatella</taxon>
    </lineage>
</organism>
<feature type="transmembrane region" description="Helical" evidence="6">
    <location>
        <begin position="249"/>
        <end position="269"/>
    </location>
</feature>
<comment type="subcellular location">
    <subcellularLocation>
        <location evidence="1">Cell membrane</location>
        <topology evidence="1">Multi-pass membrane protein</topology>
    </subcellularLocation>
</comment>
<feature type="transmembrane region" description="Helical" evidence="6">
    <location>
        <begin position="64"/>
        <end position="86"/>
    </location>
</feature>
<keyword evidence="4 6" id="KW-1133">Transmembrane helix</keyword>
<evidence type="ECO:0000313" key="8">
    <source>
        <dbReference type="Proteomes" id="UP000005384"/>
    </source>
</evidence>
<dbReference type="InterPro" id="IPR001851">
    <property type="entry name" value="ABC_transp_permease"/>
</dbReference>
<feature type="transmembrane region" description="Helical" evidence="6">
    <location>
        <begin position="119"/>
        <end position="138"/>
    </location>
</feature>
<protein>
    <recommendedName>
        <fullName evidence="9">ABC transporter permease</fullName>
    </recommendedName>
</protein>
<evidence type="ECO:0000256" key="6">
    <source>
        <dbReference type="SAM" id="Phobius"/>
    </source>
</evidence>
<dbReference type="CDD" id="cd06580">
    <property type="entry name" value="TM_PBP1_transp_TpRbsC_like"/>
    <property type="match status" value="1"/>
</dbReference>
<reference evidence="7 8" key="1">
    <citation type="submission" date="2011-08" db="EMBL/GenBank/DDBJ databases">
        <title>The Genome Sequence of Clostridium hathewayi WAL-18680.</title>
        <authorList>
            <consortium name="The Broad Institute Genome Sequencing Platform"/>
            <person name="Earl A."/>
            <person name="Ward D."/>
            <person name="Feldgarden M."/>
            <person name="Gevers D."/>
            <person name="Finegold S.M."/>
            <person name="Summanen P.H."/>
            <person name="Molitoris D.R."/>
            <person name="Song M."/>
            <person name="Daigneault M."/>
            <person name="Allen-Vercoe E."/>
            <person name="Young S.K."/>
            <person name="Zeng Q."/>
            <person name="Gargeya S."/>
            <person name="Fitzgerald M."/>
            <person name="Haas B."/>
            <person name="Abouelleil A."/>
            <person name="Alvarado L."/>
            <person name="Arachchi H.M."/>
            <person name="Berlin A."/>
            <person name="Brown A."/>
            <person name="Chapman S.B."/>
            <person name="Chen Z."/>
            <person name="Dunbar C."/>
            <person name="Freedman E."/>
            <person name="Gearin G."/>
            <person name="Gellesch M."/>
            <person name="Goldberg J."/>
            <person name="Griggs A."/>
            <person name="Gujja S."/>
            <person name="Heiman D."/>
            <person name="Howarth C."/>
            <person name="Larson L."/>
            <person name="Lui A."/>
            <person name="MacDonald P.J.P."/>
            <person name="Montmayeur A."/>
            <person name="Murphy C."/>
            <person name="Neiman D."/>
            <person name="Pearson M."/>
            <person name="Priest M."/>
            <person name="Roberts A."/>
            <person name="Saif S."/>
            <person name="Shea T."/>
            <person name="Shenoy N."/>
            <person name="Sisk P."/>
            <person name="Stolte C."/>
            <person name="Sykes S."/>
            <person name="Wortman J."/>
            <person name="Nusbaum C."/>
            <person name="Birren B."/>
        </authorList>
    </citation>
    <scope>NUCLEOTIDE SEQUENCE [LARGE SCALE GENOMIC DNA]</scope>
    <source>
        <strain evidence="7 8">WAL-18680</strain>
    </source>
</reference>
<dbReference type="RefSeq" id="WP_006780821.1">
    <property type="nucleotide sequence ID" value="NZ_CP040506.1"/>
</dbReference>
<feature type="transmembrane region" description="Helical" evidence="6">
    <location>
        <begin position="150"/>
        <end position="170"/>
    </location>
</feature>
<feature type="transmembrane region" description="Helical" evidence="6">
    <location>
        <begin position="199"/>
        <end position="219"/>
    </location>
</feature>
<keyword evidence="2" id="KW-1003">Cell membrane</keyword>
<dbReference type="GO" id="GO:0022857">
    <property type="term" value="F:transmembrane transporter activity"/>
    <property type="evidence" value="ECO:0007669"/>
    <property type="project" value="InterPro"/>
</dbReference>
<dbReference type="Pfam" id="PF02653">
    <property type="entry name" value="BPD_transp_2"/>
    <property type="match status" value="1"/>
</dbReference>
<dbReference type="AlphaFoldDB" id="G5IH66"/>
<dbReference type="HOGENOM" id="CLU_040769_0_2_9"/>
<evidence type="ECO:0000256" key="4">
    <source>
        <dbReference type="ARBA" id="ARBA00022989"/>
    </source>
</evidence>
<name>G5IH66_9FIRM</name>